<dbReference type="Proteomes" id="UP001215598">
    <property type="component" value="Unassembled WGS sequence"/>
</dbReference>
<protein>
    <recommendedName>
        <fullName evidence="3">F-box domain-containing protein</fullName>
    </recommendedName>
</protein>
<name>A0AAD7K985_9AGAR</name>
<gene>
    <name evidence="1" type="ORF">B0H16DRAFT_1500002</name>
</gene>
<accession>A0AAD7K985</accession>
<sequence length="223" mass="25509">MAPAPLLPLDLLRPIFLQFSDSPKFLSLLCGVSRTFLHETLPILYADVALSSDQVLSFCGTITASPEIAPHVRRLSIQLARDFSATDELRQCMRLLSRLRALEIRPLQRGPWEETIIPSTLSNLWVQDKALLCLINCPFRLKVFWSAFDMTRWELGVFLKQQSDIEELASLDTSRRVVTLPAGTLPKLRELKISGTRLEFEMGPNEKEREFRETRMAASYSWN</sequence>
<dbReference type="EMBL" id="JARKIB010000005">
    <property type="protein sequence ID" value="KAJ7779837.1"/>
    <property type="molecule type" value="Genomic_DNA"/>
</dbReference>
<organism evidence="1 2">
    <name type="scientific">Mycena metata</name>
    <dbReference type="NCBI Taxonomy" id="1033252"/>
    <lineage>
        <taxon>Eukaryota</taxon>
        <taxon>Fungi</taxon>
        <taxon>Dikarya</taxon>
        <taxon>Basidiomycota</taxon>
        <taxon>Agaricomycotina</taxon>
        <taxon>Agaricomycetes</taxon>
        <taxon>Agaricomycetidae</taxon>
        <taxon>Agaricales</taxon>
        <taxon>Marasmiineae</taxon>
        <taxon>Mycenaceae</taxon>
        <taxon>Mycena</taxon>
    </lineage>
</organism>
<evidence type="ECO:0008006" key="3">
    <source>
        <dbReference type="Google" id="ProtNLM"/>
    </source>
</evidence>
<keyword evidence="2" id="KW-1185">Reference proteome</keyword>
<evidence type="ECO:0000313" key="2">
    <source>
        <dbReference type="Proteomes" id="UP001215598"/>
    </source>
</evidence>
<reference evidence="1" key="1">
    <citation type="submission" date="2023-03" db="EMBL/GenBank/DDBJ databases">
        <title>Massive genome expansion in bonnet fungi (Mycena s.s.) driven by repeated elements and novel gene families across ecological guilds.</title>
        <authorList>
            <consortium name="Lawrence Berkeley National Laboratory"/>
            <person name="Harder C.B."/>
            <person name="Miyauchi S."/>
            <person name="Viragh M."/>
            <person name="Kuo A."/>
            <person name="Thoen E."/>
            <person name="Andreopoulos B."/>
            <person name="Lu D."/>
            <person name="Skrede I."/>
            <person name="Drula E."/>
            <person name="Henrissat B."/>
            <person name="Morin E."/>
            <person name="Kohler A."/>
            <person name="Barry K."/>
            <person name="LaButti K."/>
            <person name="Morin E."/>
            <person name="Salamov A."/>
            <person name="Lipzen A."/>
            <person name="Mereny Z."/>
            <person name="Hegedus B."/>
            <person name="Baldrian P."/>
            <person name="Stursova M."/>
            <person name="Weitz H."/>
            <person name="Taylor A."/>
            <person name="Grigoriev I.V."/>
            <person name="Nagy L.G."/>
            <person name="Martin F."/>
            <person name="Kauserud H."/>
        </authorList>
    </citation>
    <scope>NUCLEOTIDE SEQUENCE</scope>
    <source>
        <strain evidence="1">CBHHK182m</strain>
    </source>
</reference>
<dbReference type="AlphaFoldDB" id="A0AAD7K985"/>
<proteinExistence type="predicted"/>
<evidence type="ECO:0000313" key="1">
    <source>
        <dbReference type="EMBL" id="KAJ7779837.1"/>
    </source>
</evidence>
<comment type="caution">
    <text evidence="1">The sequence shown here is derived from an EMBL/GenBank/DDBJ whole genome shotgun (WGS) entry which is preliminary data.</text>
</comment>